<sequence>MIVSTVKIHKNQIEWREKNVLRNLCRMICAGLAICEQIPNVLLAHTLPRSSQNYK</sequence>
<dbReference type="AlphaFoldDB" id="A0A828SHK5"/>
<organism evidence="1 2">
    <name type="scientific">Acinetobacter baumannii 6014059</name>
    <dbReference type="NCBI Taxonomy" id="525242"/>
    <lineage>
        <taxon>Bacteria</taxon>
        <taxon>Pseudomonadati</taxon>
        <taxon>Pseudomonadota</taxon>
        <taxon>Gammaproteobacteria</taxon>
        <taxon>Moraxellales</taxon>
        <taxon>Moraxellaceae</taxon>
        <taxon>Acinetobacter</taxon>
        <taxon>Acinetobacter calcoaceticus/baumannii complex</taxon>
    </lineage>
</organism>
<reference evidence="1 2" key="1">
    <citation type="submission" date="2011-04" db="EMBL/GenBank/DDBJ databases">
        <authorList>
            <person name="Weinstock G."/>
            <person name="Sodergren E."/>
            <person name="Clifton S."/>
            <person name="Fulton L."/>
            <person name="Fulton B."/>
            <person name="Courtney L."/>
            <person name="Fronick C."/>
            <person name="Harrison M."/>
            <person name="Strong C."/>
            <person name="Farmer C."/>
            <person name="Delahaunty K."/>
            <person name="Markovic C."/>
            <person name="Hall O."/>
            <person name="Minx P."/>
            <person name="Tomlinson C."/>
            <person name="Mitreva M."/>
            <person name="Hou S."/>
            <person name="Chen J."/>
            <person name="Wollam A."/>
            <person name="Pepin K.H."/>
            <person name="Johnson M."/>
            <person name="Bhonagiri V."/>
            <person name="Zhang X."/>
            <person name="Suruliraj S."/>
            <person name="Warren W."/>
            <person name="Chinwalla A."/>
            <person name="Mardis E.R."/>
            <person name="Wilson R.K."/>
        </authorList>
    </citation>
    <scope>NUCLEOTIDE SEQUENCE [LARGE SCALE GENOMIC DNA]</scope>
    <source>
        <strain evidence="1 2">6014059</strain>
    </source>
</reference>
<name>A0A828SHK5_ACIBA</name>
<evidence type="ECO:0000313" key="1">
    <source>
        <dbReference type="EMBL" id="EGJ67429.1"/>
    </source>
</evidence>
<accession>A0A828SHK5</accession>
<gene>
    <name evidence="1" type="ORF">HMPREF0022_02791</name>
</gene>
<evidence type="ECO:0000313" key="2">
    <source>
        <dbReference type="Proteomes" id="UP000003204"/>
    </source>
</evidence>
<dbReference type="EMBL" id="ACYS02000145">
    <property type="protein sequence ID" value="EGJ67429.1"/>
    <property type="molecule type" value="Genomic_DNA"/>
</dbReference>
<protein>
    <submittedName>
        <fullName evidence="1">Uncharacterized protein</fullName>
    </submittedName>
</protein>
<proteinExistence type="predicted"/>
<comment type="caution">
    <text evidence="1">The sequence shown here is derived from an EMBL/GenBank/DDBJ whole genome shotgun (WGS) entry which is preliminary data.</text>
</comment>
<dbReference type="Proteomes" id="UP000003204">
    <property type="component" value="Unassembled WGS sequence"/>
</dbReference>